<proteinExistence type="predicted"/>
<dbReference type="AlphaFoldDB" id="A0A4Q0SZB5"/>
<reference evidence="3" key="2">
    <citation type="submission" date="2019-02" db="EMBL/GenBank/DDBJ databases">
        <title>Granulicella sibirica sp. nov., a psychrotolerant acidobacterium isolated from an organic soil layer in forested tundra, West Siberia.</title>
        <authorList>
            <person name="Oshkin I.Y."/>
            <person name="Kulichevskaya I.S."/>
            <person name="Rijpstra W.I.C."/>
            <person name="Sinninghe Damste J.S."/>
            <person name="Rakitin A.L."/>
            <person name="Ravin N.V."/>
            <person name="Dedysh S.N."/>
        </authorList>
    </citation>
    <scope>NUCLEOTIDE SEQUENCE [LARGE SCALE GENOMIC DNA]</scope>
    <source>
        <strain evidence="3">AF10</strain>
    </source>
</reference>
<reference evidence="2 3" key="1">
    <citation type="submission" date="2018-11" db="EMBL/GenBank/DDBJ databases">
        <authorList>
            <person name="Mardanov A.V."/>
            <person name="Ravin N.V."/>
            <person name="Dedysh S.N."/>
        </authorList>
    </citation>
    <scope>NUCLEOTIDE SEQUENCE [LARGE SCALE GENOMIC DNA]</scope>
    <source>
        <strain evidence="2 3">AF10</strain>
    </source>
</reference>
<dbReference type="InterPro" id="IPR018551">
    <property type="entry name" value="DUF2007"/>
</dbReference>
<accession>A0A4Q0SZB5</accession>
<evidence type="ECO:0000313" key="2">
    <source>
        <dbReference type="EMBL" id="RXH55360.1"/>
    </source>
</evidence>
<dbReference type="Pfam" id="PF09413">
    <property type="entry name" value="DUF2007"/>
    <property type="match status" value="1"/>
</dbReference>
<sequence length="204" mass="22852">MSNQLETELKHMSDGELHRLATQYDSLTDEAQLLLRAEFAHRSMEPPFIEESAHEVLQGVATIRQYRDQGEAMLARSVLESAGVSCFLRDENTVRIDWLWSNLMGGIRLQVAEEDVAAAEAILTQPIPTRILQPGEPDYEQPQCPKCHSLDITYETLDRKVAATSLLILGIPLPSPIERDTWLCHNCGTKWTDDPDASGENSHA</sequence>
<feature type="domain" description="DUF2007" evidence="1">
    <location>
        <begin position="63"/>
        <end position="124"/>
    </location>
</feature>
<organism evidence="2 3">
    <name type="scientific">Granulicella sibirica</name>
    <dbReference type="NCBI Taxonomy" id="2479048"/>
    <lineage>
        <taxon>Bacteria</taxon>
        <taxon>Pseudomonadati</taxon>
        <taxon>Acidobacteriota</taxon>
        <taxon>Terriglobia</taxon>
        <taxon>Terriglobales</taxon>
        <taxon>Acidobacteriaceae</taxon>
        <taxon>Granulicella</taxon>
    </lineage>
</organism>
<dbReference type="Proteomes" id="UP000289437">
    <property type="component" value="Unassembled WGS sequence"/>
</dbReference>
<dbReference type="Gene3D" id="3.30.70.790">
    <property type="entry name" value="UreE, C-terminal domain"/>
    <property type="match status" value="1"/>
</dbReference>
<name>A0A4Q0SZB5_9BACT</name>
<evidence type="ECO:0000313" key="3">
    <source>
        <dbReference type="Proteomes" id="UP000289437"/>
    </source>
</evidence>
<dbReference type="SUPFAM" id="SSF54913">
    <property type="entry name" value="GlnB-like"/>
    <property type="match status" value="1"/>
</dbReference>
<gene>
    <name evidence="2" type="ORF">GRAN_4464</name>
</gene>
<comment type="caution">
    <text evidence="2">The sequence shown here is derived from an EMBL/GenBank/DDBJ whole genome shotgun (WGS) entry which is preliminary data.</text>
</comment>
<dbReference type="EMBL" id="RDSM01000003">
    <property type="protein sequence ID" value="RXH55360.1"/>
    <property type="molecule type" value="Genomic_DNA"/>
</dbReference>
<dbReference type="InterPro" id="IPR011322">
    <property type="entry name" value="N-reg_PII-like_a/b"/>
</dbReference>
<evidence type="ECO:0000259" key="1">
    <source>
        <dbReference type="Pfam" id="PF09413"/>
    </source>
</evidence>
<protein>
    <recommendedName>
        <fullName evidence="1">DUF2007 domain-containing protein</fullName>
    </recommendedName>
</protein>
<keyword evidence="3" id="KW-1185">Reference proteome</keyword>